<sequence>MYRVRAVAEALDVSLATIYRAVESGALRAVRLGVGKGTIRISGQAVLDYQAACERAAATRATQDQGVEFAGGAA</sequence>
<gene>
    <name evidence="2" type="ORF">HFP15_11720</name>
</gene>
<dbReference type="NCBIfam" id="TIGR01764">
    <property type="entry name" value="excise"/>
    <property type="match status" value="1"/>
</dbReference>
<protein>
    <submittedName>
        <fullName evidence="2">Helix-turn-helix domain-containing protein</fullName>
    </submittedName>
</protein>
<name>A0ABX1J1N1_9PSEU</name>
<organism evidence="2 3">
    <name type="scientific">Amycolatopsis acididurans</name>
    <dbReference type="NCBI Taxonomy" id="2724524"/>
    <lineage>
        <taxon>Bacteria</taxon>
        <taxon>Bacillati</taxon>
        <taxon>Actinomycetota</taxon>
        <taxon>Actinomycetes</taxon>
        <taxon>Pseudonocardiales</taxon>
        <taxon>Pseudonocardiaceae</taxon>
        <taxon>Amycolatopsis</taxon>
    </lineage>
</organism>
<dbReference type="InterPro" id="IPR041657">
    <property type="entry name" value="HTH_17"/>
</dbReference>
<evidence type="ECO:0000259" key="1">
    <source>
        <dbReference type="Pfam" id="PF12728"/>
    </source>
</evidence>
<comment type="caution">
    <text evidence="2">The sequence shown here is derived from an EMBL/GenBank/DDBJ whole genome shotgun (WGS) entry which is preliminary data.</text>
</comment>
<proteinExistence type="predicted"/>
<keyword evidence="3" id="KW-1185">Reference proteome</keyword>
<reference evidence="2 3" key="1">
    <citation type="submission" date="2020-04" db="EMBL/GenBank/DDBJ databases">
        <title>Novel species.</title>
        <authorList>
            <person name="Teo W.F.A."/>
            <person name="Lipun K."/>
            <person name="Srisuk N."/>
            <person name="Duangmal K."/>
        </authorList>
    </citation>
    <scope>NUCLEOTIDE SEQUENCE [LARGE SCALE GENOMIC DNA]</scope>
    <source>
        <strain evidence="2 3">K13G38</strain>
    </source>
</reference>
<dbReference type="Pfam" id="PF12728">
    <property type="entry name" value="HTH_17"/>
    <property type="match status" value="1"/>
</dbReference>
<feature type="domain" description="Helix-turn-helix" evidence="1">
    <location>
        <begin position="1"/>
        <end position="52"/>
    </location>
</feature>
<evidence type="ECO:0000313" key="2">
    <source>
        <dbReference type="EMBL" id="NKQ53549.1"/>
    </source>
</evidence>
<dbReference type="SUPFAM" id="SSF46955">
    <property type="entry name" value="Putative DNA-binding domain"/>
    <property type="match status" value="1"/>
</dbReference>
<evidence type="ECO:0000313" key="3">
    <source>
        <dbReference type="Proteomes" id="UP000715441"/>
    </source>
</evidence>
<dbReference type="InterPro" id="IPR010093">
    <property type="entry name" value="SinI_DNA-bd"/>
</dbReference>
<dbReference type="EMBL" id="JAAXLS010000006">
    <property type="protein sequence ID" value="NKQ53549.1"/>
    <property type="molecule type" value="Genomic_DNA"/>
</dbReference>
<dbReference type="InterPro" id="IPR009061">
    <property type="entry name" value="DNA-bd_dom_put_sf"/>
</dbReference>
<accession>A0ABX1J1N1</accession>
<dbReference type="Proteomes" id="UP000715441">
    <property type="component" value="Unassembled WGS sequence"/>
</dbReference>